<gene>
    <name evidence="2" type="ORF">F2Q68_00046459</name>
</gene>
<dbReference type="PANTHER" id="PTHR34778">
    <property type="entry name" value="OS02G0580700 PROTEIN"/>
    <property type="match status" value="1"/>
</dbReference>
<evidence type="ECO:0000313" key="3">
    <source>
        <dbReference type="Proteomes" id="UP000712281"/>
    </source>
</evidence>
<dbReference type="Proteomes" id="UP000712281">
    <property type="component" value="Unassembled WGS sequence"/>
</dbReference>
<dbReference type="AlphaFoldDB" id="A0A8S9LN53"/>
<dbReference type="PANTHER" id="PTHR34778:SF4">
    <property type="entry name" value="SHUGOSHIN C-TERMINAL DOMAIN-CONTAINING PROTEIN"/>
    <property type="match status" value="1"/>
</dbReference>
<feature type="region of interest" description="Disordered" evidence="1">
    <location>
        <begin position="102"/>
        <end position="134"/>
    </location>
</feature>
<proteinExistence type="predicted"/>
<evidence type="ECO:0000256" key="1">
    <source>
        <dbReference type="SAM" id="MobiDB-lite"/>
    </source>
</evidence>
<accession>A0A8S9LN53</accession>
<name>A0A8S9LN53_BRACR</name>
<sequence>MCEETPVLAAASKNRCIKYTFKRKRKKEASSNLEGDSSFEESRNVKQKTGEKDDGYLESLKPSFTGESSRDSLCVAQVARQLVPFSKKNSFAAELVNQNKYEQTSSHNSGEVSFQQRGRGTVRLSPSFKGLDIA</sequence>
<protein>
    <submittedName>
        <fullName evidence="2">Uncharacterized protein</fullName>
    </submittedName>
</protein>
<dbReference type="EMBL" id="QGKW02000276">
    <property type="protein sequence ID" value="KAF2607942.1"/>
    <property type="molecule type" value="Genomic_DNA"/>
</dbReference>
<feature type="region of interest" description="Disordered" evidence="1">
    <location>
        <begin position="23"/>
        <end position="69"/>
    </location>
</feature>
<organism evidence="2 3">
    <name type="scientific">Brassica cretica</name>
    <name type="common">Mustard</name>
    <dbReference type="NCBI Taxonomy" id="69181"/>
    <lineage>
        <taxon>Eukaryota</taxon>
        <taxon>Viridiplantae</taxon>
        <taxon>Streptophyta</taxon>
        <taxon>Embryophyta</taxon>
        <taxon>Tracheophyta</taxon>
        <taxon>Spermatophyta</taxon>
        <taxon>Magnoliopsida</taxon>
        <taxon>eudicotyledons</taxon>
        <taxon>Gunneridae</taxon>
        <taxon>Pentapetalae</taxon>
        <taxon>rosids</taxon>
        <taxon>malvids</taxon>
        <taxon>Brassicales</taxon>
        <taxon>Brassicaceae</taxon>
        <taxon>Brassiceae</taxon>
        <taxon>Brassica</taxon>
    </lineage>
</organism>
<evidence type="ECO:0000313" key="2">
    <source>
        <dbReference type="EMBL" id="KAF2607942.1"/>
    </source>
</evidence>
<reference evidence="2" key="1">
    <citation type="submission" date="2019-12" db="EMBL/GenBank/DDBJ databases">
        <title>Genome sequencing and annotation of Brassica cretica.</title>
        <authorList>
            <person name="Studholme D.J."/>
            <person name="Sarris P.F."/>
        </authorList>
    </citation>
    <scope>NUCLEOTIDE SEQUENCE</scope>
    <source>
        <strain evidence="2">PFS-001/15</strain>
        <tissue evidence="2">Leaf</tissue>
    </source>
</reference>
<feature type="compositionally biased region" description="Basic and acidic residues" evidence="1">
    <location>
        <begin position="40"/>
        <end position="55"/>
    </location>
</feature>
<comment type="caution">
    <text evidence="2">The sequence shown here is derived from an EMBL/GenBank/DDBJ whole genome shotgun (WGS) entry which is preliminary data.</text>
</comment>
<feature type="compositionally biased region" description="Polar residues" evidence="1">
    <location>
        <begin position="102"/>
        <end position="118"/>
    </location>
</feature>